<dbReference type="NCBIfam" id="TIGR00756">
    <property type="entry name" value="PPR"/>
    <property type="match status" value="2"/>
</dbReference>
<name>A0A835HM06_9MAGN</name>
<organism evidence="3 4">
    <name type="scientific">Coptis chinensis</name>
    <dbReference type="NCBI Taxonomy" id="261450"/>
    <lineage>
        <taxon>Eukaryota</taxon>
        <taxon>Viridiplantae</taxon>
        <taxon>Streptophyta</taxon>
        <taxon>Embryophyta</taxon>
        <taxon>Tracheophyta</taxon>
        <taxon>Spermatophyta</taxon>
        <taxon>Magnoliopsida</taxon>
        <taxon>Ranunculales</taxon>
        <taxon>Ranunculaceae</taxon>
        <taxon>Coptidoideae</taxon>
        <taxon>Coptis</taxon>
    </lineage>
</organism>
<dbReference type="PROSITE" id="PS51375">
    <property type="entry name" value="PPR"/>
    <property type="match status" value="1"/>
</dbReference>
<dbReference type="PANTHER" id="PTHR47926:SF419">
    <property type="entry name" value="(WILD MALAYSIAN BANANA) HYPOTHETICAL PROTEIN"/>
    <property type="match status" value="1"/>
</dbReference>
<dbReference type="GO" id="GO:0003723">
    <property type="term" value="F:RNA binding"/>
    <property type="evidence" value="ECO:0007669"/>
    <property type="project" value="InterPro"/>
</dbReference>
<proteinExistence type="predicted"/>
<keyword evidence="1" id="KW-0677">Repeat</keyword>
<evidence type="ECO:0000256" key="1">
    <source>
        <dbReference type="ARBA" id="ARBA00022737"/>
    </source>
</evidence>
<keyword evidence="4" id="KW-1185">Reference proteome</keyword>
<comment type="caution">
    <text evidence="3">The sequence shown here is derived from an EMBL/GenBank/DDBJ whole genome shotgun (WGS) entry which is preliminary data.</text>
</comment>
<evidence type="ECO:0000313" key="4">
    <source>
        <dbReference type="Proteomes" id="UP000631114"/>
    </source>
</evidence>
<sequence>MPERNEVSWSTMIASIISASASLVDLKLGMNIHGHMIKSGVEREVFIGSPLIDMYSKCGKEEDGRRVFDSISEKNVISWNSMISGYSLNGQLEEAEELFEQLPKRNIVSWNTMISGYIQNEYCEKVLEVFDQMLLSGENPNGFTFSSVLSACASLASLEKGKDIHGKIIKLGIHYEVFIGTALTDMYAKSGDIKSSRKVFKRMQRKNEVS</sequence>
<dbReference type="Gene3D" id="1.25.40.10">
    <property type="entry name" value="Tetratricopeptide repeat domain"/>
    <property type="match status" value="2"/>
</dbReference>
<dbReference type="InterPro" id="IPR011990">
    <property type="entry name" value="TPR-like_helical_dom_sf"/>
</dbReference>
<dbReference type="Pfam" id="PF01535">
    <property type="entry name" value="PPR"/>
    <property type="match status" value="1"/>
</dbReference>
<dbReference type="InterPro" id="IPR002885">
    <property type="entry name" value="PPR_rpt"/>
</dbReference>
<protein>
    <recommendedName>
        <fullName evidence="5">Pentatricopeptide repeat-containing protein</fullName>
    </recommendedName>
</protein>
<dbReference type="AlphaFoldDB" id="A0A835HM06"/>
<evidence type="ECO:0000256" key="2">
    <source>
        <dbReference type="PROSITE-ProRule" id="PRU00708"/>
    </source>
</evidence>
<evidence type="ECO:0000313" key="3">
    <source>
        <dbReference type="EMBL" id="KAF9601371.1"/>
    </source>
</evidence>
<dbReference type="EMBL" id="JADFTS010000006">
    <property type="protein sequence ID" value="KAF9601371.1"/>
    <property type="molecule type" value="Genomic_DNA"/>
</dbReference>
<feature type="repeat" description="PPR" evidence="2">
    <location>
        <begin position="75"/>
        <end position="109"/>
    </location>
</feature>
<dbReference type="InterPro" id="IPR046960">
    <property type="entry name" value="PPR_At4g14850-like_plant"/>
</dbReference>
<dbReference type="OrthoDB" id="1436350at2759"/>
<accession>A0A835HM06</accession>
<dbReference type="Proteomes" id="UP000631114">
    <property type="component" value="Unassembled WGS sequence"/>
</dbReference>
<evidence type="ECO:0008006" key="5">
    <source>
        <dbReference type="Google" id="ProtNLM"/>
    </source>
</evidence>
<reference evidence="3 4" key="1">
    <citation type="submission" date="2020-10" db="EMBL/GenBank/DDBJ databases">
        <title>The Coptis chinensis genome and diversification of protoberbering-type alkaloids.</title>
        <authorList>
            <person name="Wang B."/>
            <person name="Shu S."/>
            <person name="Song C."/>
            <person name="Liu Y."/>
        </authorList>
    </citation>
    <scope>NUCLEOTIDE SEQUENCE [LARGE SCALE GENOMIC DNA]</scope>
    <source>
        <strain evidence="3">HL-2020</strain>
        <tissue evidence="3">Leaf</tissue>
    </source>
</reference>
<dbReference type="Pfam" id="PF13041">
    <property type="entry name" value="PPR_2"/>
    <property type="match status" value="1"/>
</dbReference>
<dbReference type="PANTHER" id="PTHR47926">
    <property type="entry name" value="PENTATRICOPEPTIDE REPEAT-CONTAINING PROTEIN"/>
    <property type="match status" value="1"/>
</dbReference>
<dbReference type="GO" id="GO:0009451">
    <property type="term" value="P:RNA modification"/>
    <property type="evidence" value="ECO:0007669"/>
    <property type="project" value="InterPro"/>
</dbReference>
<dbReference type="FunFam" id="1.25.40.10:FF:000348">
    <property type="entry name" value="Pentatricopeptide repeat-containing protein chloroplastic"/>
    <property type="match status" value="1"/>
</dbReference>
<dbReference type="Pfam" id="PF12854">
    <property type="entry name" value="PPR_1"/>
    <property type="match status" value="1"/>
</dbReference>
<gene>
    <name evidence="3" type="ORF">IFM89_019103</name>
</gene>